<accession>A0ABT8F2Y9</accession>
<dbReference type="Gene3D" id="2.102.10.10">
    <property type="entry name" value="Rieske [2Fe-2S] iron-sulphur domain"/>
    <property type="match status" value="1"/>
</dbReference>
<dbReference type="EMBL" id="JAUHJS010000002">
    <property type="protein sequence ID" value="MDN4164639.1"/>
    <property type="molecule type" value="Genomic_DNA"/>
</dbReference>
<name>A0ABT8F2Y9_9BACT</name>
<evidence type="ECO:0000256" key="3">
    <source>
        <dbReference type="ARBA" id="ARBA00023004"/>
    </source>
</evidence>
<keyword evidence="7" id="KW-1185">Reference proteome</keyword>
<protein>
    <recommendedName>
        <fullName evidence="5">Rieske domain-containing protein</fullName>
    </recommendedName>
</protein>
<keyword evidence="2" id="KW-0479">Metal-binding</keyword>
<organism evidence="6 7">
    <name type="scientific">Shiella aurantiaca</name>
    <dbReference type="NCBI Taxonomy" id="3058365"/>
    <lineage>
        <taxon>Bacteria</taxon>
        <taxon>Pseudomonadati</taxon>
        <taxon>Bacteroidota</taxon>
        <taxon>Cytophagia</taxon>
        <taxon>Cytophagales</taxon>
        <taxon>Shiellaceae</taxon>
        <taxon>Shiella</taxon>
    </lineage>
</organism>
<evidence type="ECO:0000256" key="2">
    <source>
        <dbReference type="ARBA" id="ARBA00022723"/>
    </source>
</evidence>
<dbReference type="InterPro" id="IPR017941">
    <property type="entry name" value="Rieske_2Fe-2S"/>
</dbReference>
<feature type="domain" description="Rieske" evidence="5">
    <location>
        <begin position="39"/>
        <end position="137"/>
    </location>
</feature>
<sequence length="142" mass="16405">MKNKVYWFIFFPFFFSSACDSDPVRDTLPLVYVAIDLNVRDLRYNDLHTLGYVYLEGGLRGIILYKKSETEYLAFERNCTYDSSNPCGIVEMDASVFFMKDPCCESTFNLEGIPSGGPAQNPLRTYFTFLEGDRLFIRSETF</sequence>
<keyword evidence="3" id="KW-0408">Iron</keyword>
<reference evidence="6" key="1">
    <citation type="submission" date="2023-06" db="EMBL/GenBank/DDBJ databases">
        <title>Cytophagales bacterium Strain LB-30, isolated from soil.</title>
        <authorList>
            <person name="Liu B."/>
        </authorList>
    </citation>
    <scope>NUCLEOTIDE SEQUENCE</scope>
    <source>
        <strain evidence="6">LB-30</strain>
    </source>
</reference>
<gene>
    <name evidence="6" type="ORF">QWY31_03945</name>
</gene>
<dbReference type="PROSITE" id="PS51257">
    <property type="entry name" value="PROKAR_LIPOPROTEIN"/>
    <property type="match status" value="1"/>
</dbReference>
<keyword evidence="4" id="KW-0411">Iron-sulfur</keyword>
<evidence type="ECO:0000313" key="6">
    <source>
        <dbReference type="EMBL" id="MDN4164639.1"/>
    </source>
</evidence>
<dbReference type="SUPFAM" id="SSF50022">
    <property type="entry name" value="ISP domain"/>
    <property type="match status" value="1"/>
</dbReference>
<dbReference type="PROSITE" id="PS51296">
    <property type="entry name" value="RIESKE"/>
    <property type="match status" value="1"/>
</dbReference>
<evidence type="ECO:0000313" key="7">
    <source>
        <dbReference type="Proteomes" id="UP001168552"/>
    </source>
</evidence>
<dbReference type="Proteomes" id="UP001168552">
    <property type="component" value="Unassembled WGS sequence"/>
</dbReference>
<comment type="caution">
    <text evidence="6">The sequence shown here is derived from an EMBL/GenBank/DDBJ whole genome shotgun (WGS) entry which is preliminary data.</text>
</comment>
<dbReference type="RefSeq" id="WP_320003166.1">
    <property type="nucleotide sequence ID" value="NZ_JAUHJS010000002.1"/>
</dbReference>
<evidence type="ECO:0000259" key="5">
    <source>
        <dbReference type="PROSITE" id="PS51296"/>
    </source>
</evidence>
<evidence type="ECO:0000256" key="4">
    <source>
        <dbReference type="ARBA" id="ARBA00023014"/>
    </source>
</evidence>
<proteinExistence type="predicted"/>
<dbReference type="InterPro" id="IPR036922">
    <property type="entry name" value="Rieske_2Fe-2S_sf"/>
</dbReference>
<evidence type="ECO:0000256" key="1">
    <source>
        <dbReference type="ARBA" id="ARBA00022714"/>
    </source>
</evidence>
<keyword evidence="1" id="KW-0001">2Fe-2S</keyword>